<dbReference type="SUPFAM" id="SSF48452">
    <property type="entry name" value="TPR-like"/>
    <property type="match status" value="1"/>
</dbReference>
<organism evidence="4 5">
    <name type="scientific">Apiospora marii</name>
    <dbReference type="NCBI Taxonomy" id="335849"/>
    <lineage>
        <taxon>Eukaryota</taxon>
        <taxon>Fungi</taxon>
        <taxon>Dikarya</taxon>
        <taxon>Ascomycota</taxon>
        <taxon>Pezizomycotina</taxon>
        <taxon>Sordariomycetes</taxon>
        <taxon>Xylariomycetidae</taxon>
        <taxon>Amphisphaeriales</taxon>
        <taxon>Apiosporaceae</taxon>
        <taxon>Apiospora</taxon>
    </lineage>
</organism>
<dbReference type="Gene3D" id="1.25.40.10">
    <property type="entry name" value="Tetratricopeptide repeat domain"/>
    <property type="match status" value="1"/>
</dbReference>
<dbReference type="InterPro" id="IPR027417">
    <property type="entry name" value="P-loop_NTPase"/>
</dbReference>
<keyword evidence="1" id="KW-0802">TPR repeat</keyword>
<evidence type="ECO:0000259" key="3">
    <source>
        <dbReference type="Pfam" id="PF25000"/>
    </source>
</evidence>
<dbReference type="Pfam" id="PF00931">
    <property type="entry name" value="NB-ARC"/>
    <property type="match status" value="1"/>
</dbReference>
<dbReference type="SUPFAM" id="SSF52540">
    <property type="entry name" value="P-loop containing nucleoside triphosphate hydrolases"/>
    <property type="match status" value="1"/>
</dbReference>
<evidence type="ECO:0000313" key="4">
    <source>
        <dbReference type="EMBL" id="KAK7994280.1"/>
    </source>
</evidence>
<evidence type="ECO:0008006" key="6">
    <source>
        <dbReference type="Google" id="ProtNLM"/>
    </source>
</evidence>
<feature type="domain" description="NB-ARC" evidence="2">
    <location>
        <begin position="311"/>
        <end position="470"/>
    </location>
</feature>
<dbReference type="Gene3D" id="3.40.50.300">
    <property type="entry name" value="P-loop containing nucleotide triphosphate hydrolases"/>
    <property type="match status" value="1"/>
</dbReference>
<dbReference type="InterPro" id="IPR011990">
    <property type="entry name" value="TPR-like_helical_dom_sf"/>
</dbReference>
<sequence>MNPSNFDLIVVNGVSVANTGSLQIDWATTIRDIDVGGQNIPPQLYPLDIEIQDAADIVCLPNKDIDLCTFLLEQAMRESLPRPQIYIAYGLAGITLKSALLRANKLKATNEPYQRLIYSISGFIFLGTPRFRAPTKDTSKALARLVLPKGKSNLSLRRKMKQLELKDLCTLTEEFDREFERHPGLFVYEKREIKWDLLGNKHKREIVELLFAEPDKERRFEVQDLAQDLQNSARHVPPLTPQSGQEEGDATMAGAIIADGAEQEQALQEPDLNIPCIFTRVMPTYLGQFFGRDRYLENICDTFFPNELPQTLQELNNQTTMRAISLTGPGGVGKSRIAVQFVSRWQHKFDVVCWLNASSPTSLMDGYTQFAASLGLISTAQTHEDPFIIRNNVFTWFQRPVRNMSQEGGPFLRWLLVIDNVDRFEEIEDEQWPRSGHGCVLMVGRDTEARNEASGGLKGQQIGSLGEKDGEAMLLDITGGSNEEAAATSAQQIIRIWGSYPMTISLIAGIIDYEGSNLQHCANHSQEWKNKLPVLASRSGMAAISQADDVALSLALSRLSDKDTRLLEIIALMKTDSVPRQLFHQSHSSIPDQVHLPEDLWKSITALARLSLIRVERKMNSITIPSIVQETVTPLPKEATDRAKNALKAAVFLTSAYWPNVLTEEVNFSAQDDHKQRVLCERLVPQVKHMINFYELCTPAVQLELATSSLARLMVEYTWYSLDRFRFAEAEKTLSLMSRFVDSSSEHYLREFHVPYLTCSLRLSNLLYDYPRALQSATSKLEILESIKEETGRVSLKLCAAYTEKATAMMGEKHPDETAKIKILAMLETSTNLRQSLPGFKKSQLYNALRCRGVLYKKLGDLDEAQKWFKEALKNLQDEFGEEIPMNNRTAVILKEIGAVYYERKEWDIAQEYYNRSLDTMKQVYPDEPHLDNFGLLYFKIGLCETEQGRYESARNNLKAALEIFNDISLCQKEKARVLYALHEVEKRLTNGNDTHKYGVSAAVLRAQLLPGSTQSIEQLSRDDFDQLARPLES</sequence>
<dbReference type="Pfam" id="PF13181">
    <property type="entry name" value="TPR_8"/>
    <property type="match status" value="1"/>
</dbReference>
<keyword evidence="5" id="KW-1185">Reference proteome</keyword>
<evidence type="ECO:0000313" key="5">
    <source>
        <dbReference type="Proteomes" id="UP001396898"/>
    </source>
</evidence>
<reference evidence="4 5" key="1">
    <citation type="submission" date="2023-01" db="EMBL/GenBank/DDBJ databases">
        <title>Analysis of 21 Apiospora genomes using comparative genomics revels a genus with tremendous synthesis potential of carbohydrate active enzymes and secondary metabolites.</title>
        <authorList>
            <person name="Sorensen T."/>
        </authorList>
    </citation>
    <scope>NUCLEOTIDE SEQUENCE [LARGE SCALE GENOMIC DNA]</scope>
    <source>
        <strain evidence="4 5">CBS 20057</strain>
    </source>
</reference>
<dbReference type="PANTHER" id="PTHR35205">
    <property type="entry name" value="NB-ARC AND TPR DOMAIN PROTEIN"/>
    <property type="match status" value="1"/>
</dbReference>
<dbReference type="InterPro" id="IPR019734">
    <property type="entry name" value="TPR_rpt"/>
</dbReference>
<feature type="repeat" description="TPR" evidence="1">
    <location>
        <begin position="846"/>
        <end position="879"/>
    </location>
</feature>
<name>A0ABR1R008_9PEZI</name>
<evidence type="ECO:0000256" key="1">
    <source>
        <dbReference type="PROSITE-ProRule" id="PRU00339"/>
    </source>
</evidence>
<gene>
    <name evidence="4" type="ORF">PG991_015868</name>
</gene>
<dbReference type="Proteomes" id="UP001396898">
    <property type="component" value="Unassembled WGS sequence"/>
</dbReference>
<dbReference type="PROSITE" id="PS50005">
    <property type="entry name" value="TPR"/>
    <property type="match status" value="2"/>
</dbReference>
<dbReference type="PANTHER" id="PTHR35205:SF1">
    <property type="entry name" value="ZU5 DOMAIN-CONTAINING PROTEIN"/>
    <property type="match status" value="1"/>
</dbReference>
<accession>A0ABR1R008</accession>
<proteinExistence type="predicted"/>
<comment type="caution">
    <text evidence="4">The sequence shown here is derived from an EMBL/GenBank/DDBJ whole genome shotgun (WGS) entry which is preliminary data.</text>
</comment>
<dbReference type="InterPro" id="IPR056681">
    <property type="entry name" value="DUF7779"/>
</dbReference>
<dbReference type="Pfam" id="PF13424">
    <property type="entry name" value="TPR_12"/>
    <property type="match status" value="1"/>
</dbReference>
<dbReference type="InterPro" id="IPR002182">
    <property type="entry name" value="NB-ARC"/>
</dbReference>
<protein>
    <recommendedName>
        <fullName evidence="6">NB-ARC domain-containing protein</fullName>
    </recommendedName>
</protein>
<feature type="domain" description="DUF7779" evidence="3">
    <location>
        <begin position="555"/>
        <end position="632"/>
    </location>
</feature>
<dbReference type="SMART" id="SM00028">
    <property type="entry name" value="TPR"/>
    <property type="match status" value="3"/>
</dbReference>
<dbReference type="Pfam" id="PF25000">
    <property type="entry name" value="DUF7779"/>
    <property type="match status" value="1"/>
</dbReference>
<evidence type="ECO:0000259" key="2">
    <source>
        <dbReference type="Pfam" id="PF00931"/>
    </source>
</evidence>
<feature type="repeat" description="TPR" evidence="1">
    <location>
        <begin position="891"/>
        <end position="924"/>
    </location>
</feature>
<dbReference type="EMBL" id="JAQQWI010000024">
    <property type="protein sequence ID" value="KAK7994280.1"/>
    <property type="molecule type" value="Genomic_DNA"/>
</dbReference>